<gene>
    <name evidence="1" type="ORF">Prum_000030</name>
</gene>
<dbReference type="RefSeq" id="WP_173072789.1">
    <property type="nucleotide sequence ID" value="NZ_BAABJB010000008.1"/>
</dbReference>
<protein>
    <submittedName>
        <fullName evidence="1">Uncharacterized protein</fullName>
    </submittedName>
</protein>
<evidence type="ECO:0000313" key="2">
    <source>
        <dbReference type="Proteomes" id="UP000482960"/>
    </source>
</evidence>
<reference evidence="1 2" key="2">
    <citation type="submission" date="2020-03" db="EMBL/GenBank/DDBJ databases">
        <authorList>
            <person name="Ichikawa N."/>
            <person name="Kimura A."/>
            <person name="Kitahashi Y."/>
            <person name="Uohara A."/>
        </authorList>
    </citation>
    <scope>NUCLEOTIDE SEQUENCE [LARGE SCALE GENOMIC DNA]</scope>
    <source>
        <strain evidence="1 2">NBRC 108638</strain>
    </source>
</reference>
<organism evidence="1 2">
    <name type="scientific">Phytohabitans rumicis</name>
    <dbReference type="NCBI Taxonomy" id="1076125"/>
    <lineage>
        <taxon>Bacteria</taxon>
        <taxon>Bacillati</taxon>
        <taxon>Actinomycetota</taxon>
        <taxon>Actinomycetes</taxon>
        <taxon>Micromonosporales</taxon>
        <taxon>Micromonosporaceae</taxon>
    </lineage>
</organism>
<reference evidence="1 2" key="1">
    <citation type="submission" date="2020-03" db="EMBL/GenBank/DDBJ databases">
        <title>Whole genome shotgun sequence of Phytohabitans rumicis NBRC 108638.</title>
        <authorList>
            <person name="Komaki H."/>
            <person name="Tamura T."/>
        </authorList>
    </citation>
    <scope>NUCLEOTIDE SEQUENCE [LARGE SCALE GENOMIC DNA]</scope>
    <source>
        <strain evidence="1 2">NBRC 108638</strain>
    </source>
</reference>
<accession>A0A6V8KVC7</accession>
<comment type="caution">
    <text evidence="1">The sequence shown here is derived from an EMBL/GenBank/DDBJ whole genome shotgun (WGS) entry which is preliminary data.</text>
</comment>
<dbReference type="Proteomes" id="UP000482960">
    <property type="component" value="Unassembled WGS sequence"/>
</dbReference>
<sequence length="115" mass="12662">MRVSTYADVLTSAHPMAQALANGTKQQPGALLQDLLNKSGGRYEVTIDLPAQFREKLRKLAELTSDSKLANLADQTEVTISLEHLRTHDPGSTRIVYGYRLDREPGDPALPGFDK</sequence>
<dbReference type="EMBL" id="BLPG01000001">
    <property type="protein sequence ID" value="GFJ86361.1"/>
    <property type="molecule type" value="Genomic_DNA"/>
</dbReference>
<dbReference type="AlphaFoldDB" id="A0A6V8KVC7"/>
<evidence type="ECO:0000313" key="1">
    <source>
        <dbReference type="EMBL" id="GFJ86361.1"/>
    </source>
</evidence>
<keyword evidence="2" id="KW-1185">Reference proteome</keyword>
<proteinExistence type="predicted"/>
<name>A0A6V8KVC7_9ACTN</name>